<proteinExistence type="predicted"/>
<organism evidence="1 2">
    <name type="scientific">Nitritalea halalkaliphila LW7</name>
    <dbReference type="NCBI Taxonomy" id="1189621"/>
    <lineage>
        <taxon>Bacteria</taxon>
        <taxon>Pseudomonadati</taxon>
        <taxon>Bacteroidota</taxon>
        <taxon>Cytophagia</taxon>
        <taxon>Cytophagales</taxon>
        <taxon>Cyclobacteriaceae</taxon>
        <taxon>Nitritalea</taxon>
    </lineage>
</organism>
<protein>
    <submittedName>
        <fullName evidence="1">Uncharacterized protein</fullName>
    </submittedName>
</protein>
<dbReference type="AlphaFoldDB" id="I5BSM2"/>
<sequence length="146" mass="16975">MSQYILKEIAEISQIPDYNYVGYYWVSNQEKPIVLVNEPFPKERFSFSSNPFCVEALLYSQENEISVHILHTGKNMVFAYDHNMLNGSVTEVKSYMPHRLDNVSSVLFKQVWEEESVHVHDGLYFPSLKPTALLFYGLKIKNYAIS</sequence>
<evidence type="ECO:0000313" key="1">
    <source>
        <dbReference type="EMBL" id="EIM72574.1"/>
    </source>
</evidence>
<dbReference type="Proteomes" id="UP000005551">
    <property type="component" value="Unassembled WGS sequence"/>
</dbReference>
<dbReference type="EMBL" id="AJYA01000081">
    <property type="protein sequence ID" value="EIM72574.1"/>
    <property type="molecule type" value="Genomic_DNA"/>
</dbReference>
<dbReference type="OrthoDB" id="1016205at2"/>
<gene>
    <name evidence="1" type="ORF">A3SI_19661</name>
</gene>
<reference evidence="1 2" key="1">
    <citation type="submission" date="2012-05" db="EMBL/GenBank/DDBJ databases">
        <title>Genome sequence of Nitritalea halalkaliphila LW7.</title>
        <authorList>
            <person name="Jangir P.K."/>
            <person name="Singh A."/>
            <person name="Shivaji S."/>
            <person name="Sharma R."/>
        </authorList>
    </citation>
    <scope>NUCLEOTIDE SEQUENCE [LARGE SCALE GENOMIC DNA]</scope>
    <source>
        <strain evidence="1 2">LW7</strain>
    </source>
</reference>
<dbReference type="NCBIfam" id="TIGR04423">
    <property type="entry name" value="casT3_TIGR04423"/>
    <property type="match status" value="1"/>
</dbReference>
<name>I5BSM2_9BACT</name>
<comment type="caution">
    <text evidence="1">The sequence shown here is derived from an EMBL/GenBank/DDBJ whole genome shotgun (WGS) entry which is preliminary data.</text>
</comment>
<evidence type="ECO:0000313" key="2">
    <source>
        <dbReference type="Proteomes" id="UP000005551"/>
    </source>
</evidence>
<dbReference type="RefSeq" id="WP_009057575.1">
    <property type="nucleotide sequence ID" value="NZ_AJYA01000081.1"/>
</dbReference>
<keyword evidence="2" id="KW-1185">Reference proteome</keyword>
<dbReference type="STRING" id="1189621.A3SI_19661"/>
<accession>I5BSM2</accession>
<dbReference type="InterPro" id="IPR030955">
    <property type="entry name" value="CHP04423"/>
</dbReference>